<gene>
    <name evidence="4" type="ORF">EV385_5542</name>
</gene>
<proteinExistence type="inferred from homology"/>
<accession>A0A4Q7ZS18</accession>
<dbReference type="PANTHER" id="PTHR48107">
    <property type="entry name" value="NADPH-DEPENDENT ALDEHYDE REDUCTASE-LIKE PROTEIN, CHLOROPLASTIC-RELATED"/>
    <property type="match status" value="1"/>
</dbReference>
<evidence type="ECO:0000313" key="4">
    <source>
        <dbReference type="EMBL" id="RZU53611.1"/>
    </source>
</evidence>
<dbReference type="Pfam" id="PF13561">
    <property type="entry name" value="adh_short_C2"/>
    <property type="match status" value="1"/>
</dbReference>
<evidence type="ECO:0008006" key="6">
    <source>
        <dbReference type="Google" id="ProtNLM"/>
    </source>
</evidence>
<dbReference type="PROSITE" id="PS00061">
    <property type="entry name" value="ADH_SHORT"/>
    <property type="match status" value="1"/>
</dbReference>
<dbReference type="GO" id="GO:0016614">
    <property type="term" value="F:oxidoreductase activity, acting on CH-OH group of donors"/>
    <property type="evidence" value="ECO:0007669"/>
    <property type="project" value="UniProtKB-ARBA"/>
</dbReference>
<reference evidence="4 5" key="1">
    <citation type="submission" date="2019-02" db="EMBL/GenBank/DDBJ databases">
        <title>Sequencing the genomes of 1000 actinobacteria strains.</title>
        <authorList>
            <person name="Klenk H.-P."/>
        </authorList>
    </citation>
    <scope>NUCLEOTIDE SEQUENCE [LARGE SCALE GENOMIC DNA]</scope>
    <source>
        <strain evidence="4 5">DSM 45162</strain>
    </source>
</reference>
<evidence type="ECO:0000256" key="2">
    <source>
        <dbReference type="ARBA" id="ARBA00023002"/>
    </source>
</evidence>
<dbReference type="FunFam" id="3.40.50.720:FF:000097">
    <property type="entry name" value="SDR family oxidoreductase"/>
    <property type="match status" value="1"/>
</dbReference>
<dbReference type="PRINTS" id="PR00080">
    <property type="entry name" value="SDRFAMILY"/>
</dbReference>
<dbReference type="InterPro" id="IPR020904">
    <property type="entry name" value="Sc_DH/Rdtase_CS"/>
</dbReference>
<dbReference type="Proteomes" id="UP000292564">
    <property type="component" value="Unassembled WGS sequence"/>
</dbReference>
<dbReference type="SUPFAM" id="SSF51735">
    <property type="entry name" value="NAD(P)-binding Rossmann-fold domains"/>
    <property type="match status" value="1"/>
</dbReference>
<evidence type="ECO:0000256" key="1">
    <source>
        <dbReference type="ARBA" id="ARBA00006484"/>
    </source>
</evidence>
<keyword evidence="2" id="KW-0560">Oxidoreductase</keyword>
<dbReference type="InterPro" id="IPR002347">
    <property type="entry name" value="SDR_fam"/>
</dbReference>
<dbReference type="PANTHER" id="PTHR48107:SF16">
    <property type="entry name" value="NADPH-DEPENDENT ALDEHYDE REDUCTASE 1, CHLOROPLASTIC"/>
    <property type="match status" value="1"/>
</dbReference>
<organism evidence="4 5">
    <name type="scientific">Krasilnikovia cinnamomea</name>
    <dbReference type="NCBI Taxonomy" id="349313"/>
    <lineage>
        <taxon>Bacteria</taxon>
        <taxon>Bacillati</taxon>
        <taxon>Actinomycetota</taxon>
        <taxon>Actinomycetes</taxon>
        <taxon>Micromonosporales</taxon>
        <taxon>Micromonosporaceae</taxon>
        <taxon>Krasilnikovia</taxon>
    </lineage>
</organism>
<name>A0A4Q7ZS18_9ACTN</name>
<feature type="compositionally biased region" description="Polar residues" evidence="3">
    <location>
        <begin position="68"/>
        <end position="77"/>
    </location>
</feature>
<dbReference type="NCBIfam" id="NF005559">
    <property type="entry name" value="PRK07231.1"/>
    <property type="match status" value="1"/>
</dbReference>
<protein>
    <recommendedName>
        <fullName evidence="6">NAD(P)-dependent dehydrogenase (Short-subunit alcohol dehydrogenase family)</fullName>
    </recommendedName>
</protein>
<comment type="similarity">
    <text evidence="1">Belongs to the short-chain dehydrogenases/reductases (SDR) family.</text>
</comment>
<comment type="caution">
    <text evidence="4">The sequence shown here is derived from an EMBL/GenBank/DDBJ whole genome shotgun (WGS) entry which is preliminary data.</text>
</comment>
<dbReference type="Gene3D" id="3.40.50.720">
    <property type="entry name" value="NAD(P)-binding Rossmann-like Domain"/>
    <property type="match status" value="1"/>
</dbReference>
<evidence type="ECO:0000256" key="3">
    <source>
        <dbReference type="SAM" id="MobiDB-lite"/>
    </source>
</evidence>
<dbReference type="InterPro" id="IPR036291">
    <property type="entry name" value="NAD(P)-bd_dom_sf"/>
</dbReference>
<sequence length="370" mass="39450">MPRHVHAGRPEKAACGLRLVAQHGLSAEFLTFLATSTPTACGATLTTRRPVVVNCRHQWRSGGYVAEMTNNAPQNQHGKQDPTEQFRAPQEQQSGQIPHPGTTGQMDDKPDHGEQTYRGSGRLAGKRAIITGGDSGIGRAVAIAFAREGADVLISYLPEEEDDARETARLVEKADRKAITVPGDIRDERHCTAIVERAVSDLGGLDILVNNAAYQMAQPGGITNISTEQFDRVMKTNLYAMFWLSKAAVPHMEPGSTIINTASIQAYQPSPELLDYATTKAGIVAFTKALAAGLAEKGIRVNSVAPGPVWTPLIPATMSDEKVKSFGAQTPLGRAGQPAELAPAFVFFAAQESSYITGEVLGVTGGQPLP</sequence>
<evidence type="ECO:0000313" key="5">
    <source>
        <dbReference type="Proteomes" id="UP000292564"/>
    </source>
</evidence>
<dbReference type="PRINTS" id="PR00081">
    <property type="entry name" value="GDHRDH"/>
</dbReference>
<dbReference type="AlphaFoldDB" id="A0A4Q7ZS18"/>
<feature type="compositionally biased region" description="Basic and acidic residues" evidence="3">
    <location>
        <begin position="106"/>
        <end position="115"/>
    </location>
</feature>
<dbReference type="EMBL" id="SHKY01000001">
    <property type="protein sequence ID" value="RZU53611.1"/>
    <property type="molecule type" value="Genomic_DNA"/>
</dbReference>
<feature type="region of interest" description="Disordered" evidence="3">
    <location>
        <begin position="68"/>
        <end position="122"/>
    </location>
</feature>
<keyword evidence="5" id="KW-1185">Reference proteome</keyword>
<dbReference type="CDD" id="cd05355">
    <property type="entry name" value="SDR_c1"/>
    <property type="match status" value="1"/>
</dbReference>